<evidence type="ECO:0000256" key="4">
    <source>
        <dbReference type="ARBA" id="ARBA00022679"/>
    </source>
</evidence>
<dbReference type="InterPro" id="IPR014721">
    <property type="entry name" value="Ribsml_uS5_D2-typ_fold_subgr"/>
</dbReference>
<gene>
    <name evidence="9" type="primary">ispE</name>
    <name evidence="12" type="ORF">H8707_10030</name>
</gene>
<feature type="binding site" evidence="9">
    <location>
        <begin position="94"/>
        <end position="104"/>
    </location>
    <ligand>
        <name>ATP</name>
        <dbReference type="ChEBI" id="CHEBI:30616"/>
    </ligand>
</feature>
<evidence type="ECO:0000256" key="5">
    <source>
        <dbReference type="ARBA" id="ARBA00022741"/>
    </source>
</evidence>
<dbReference type="GO" id="GO:0019288">
    <property type="term" value="P:isopentenyl diphosphate biosynthetic process, methylerythritol 4-phosphate pathway"/>
    <property type="evidence" value="ECO:0007669"/>
    <property type="project" value="UniProtKB-UniRule"/>
</dbReference>
<evidence type="ECO:0000259" key="10">
    <source>
        <dbReference type="Pfam" id="PF00288"/>
    </source>
</evidence>
<dbReference type="InterPro" id="IPR006204">
    <property type="entry name" value="GHMP_kinase_N_dom"/>
</dbReference>
<feature type="active site" evidence="9">
    <location>
        <position position="136"/>
    </location>
</feature>
<dbReference type="EMBL" id="JACRTG010000023">
    <property type="protein sequence ID" value="MBC8588567.1"/>
    <property type="molecule type" value="Genomic_DNA"/>
</dbReference>
<dbReference type="InterPro" id="IPR004424">
    <property type="entry name" value="IspE"/>
</dbReference>
<keyword evidence="7 9" id="KW-0067">ATP-binding</keyword>
<feature type="domain" description="GHMP kinase C-terminal" evidence="11">
    <location>
        <begin position="198"/>
        <end position="272"/>
    </location>
</feature>
<feature type="active site" evidence="9">
    <location>
        <position position="11"/>
    </location>
</feature>
<dbReference type="InterPro" id="IPR036554">
    <property type="entry name" value="GHMP_kinase_C_sf"/>
</dbReference>
<dbReference type="Pfam" id="PF08544">
    <property type="entry name" value="GHMP_kinases_C"/>
    <property type="match status" value="1"/>
</dbReference>
<dbReference type="Pfam" id="PF00288">
    <property type="entry name" value="GHMP_kinases_N"/>
    <property type="match status" value="1"/>
</dbReference>
<comment type="catalytic activity">
    <reaction evidence="9">
        <text>4-CDP-2-C-methyl-D-erythritol + ATP = 4-CDP-2-C-methyl-D-erythritol 2-phosphate + ADP + H(+)</text>
        <dbReference type="Rhea" id="RHEA:18437"/>
        <dbReference type="ChEBI" id="CHEBI:15378"/>
        <dbReference type="ChEBI" id="CHEBI:30616"/>
        <dbReference type="ChEBI" id="CHEBI:57823"/>
        <dbReference type="ChEBI" id="CHEBI:57919"/>
        <dbReference type="ChEBI" id="CHEBI:456216"/>
        <dbReference type="EC" id="2.7.1.148"/>
    </reaction>
</comment>
<dbReference type="PANTHER" id="PTHR43527:SF2">
    <property type="entry name" value="4-DIPHOSPHOCYTIDYL-2-C-METHYL-D-ERYTHRITOL KINASE, CHLOROPLASTIC"/>
    <property type="match status" value="1"/>
</dbReference>
<name>A0A926IFJ4_9FIRM</name>
<dbReference type="HAMAP" id="MF_00061">
    <property type="entry name" value="IspE"/>
    <property type="match status" value="1"/>
</dbReference>
<dbReference type="Gene3D" id="3.30.230.10">
    <property type="match status" value="1"/>
</dbReference>
<accession>A0A926IFJ4</accession>
<keyword evidence="6 9" id="KW-0418">Kinase</keyword>
<dbReference type="EC" id="2.7.1.148" evidence="2 9"/>
<feature type="domain" description="GHMP kinase N-terminal" evidence="10">
    <location>
        <begin position="66"/>
        <end position="144"/>
    </location>
</feature>
<sequence length="281" mass="31414">MKELIMESYGKINLALDVLYKRDDGYHEINSVMQQIDLKDILIFSDHESGIIIESDDKEMPLNNSNLIYKAWERLKNITGIHKGIRVRVDKKIPIAAGLAGGSSNGATTLKALNILWDLDLSLEELMAIGKPLGADIPFCIMGGTAKAQGIGEKLSKLKPFKGKYILLANPGFGITSGYAYSKLRFNDERLDIDGLITYMEEDNLELVAKQMRNIMEKPMVEEYPIIQEIKDIMLNHGALGALMSGSGATVFGLFDDEERLLFTEKKLKQNFDKVYSCLTI</sequence>
<evidence type="ECO:0000256" key="1">
    <source>
        <dbReference type="ARBA" id="ARBA00009684"/>
    </source>
</evidence>
<evidence type="ECO:0000256" key="9">
    <source>
        <dbReference type="HAMAP-Rule" id="MF_00061"/>
    </source>
</evidence>
<evidence type="ECO:0000256" key="8">
    <source>
        <dbReference type="ARBA" id="ARBA00032554"/>
    </source>
</evidence>
<comment type="similarity">
    <text evidence="1 9">Belongs to the GHMP kinase family. IspE subfamily.</text>
</comment>
<keyword evidence="9" id="KW-0414">Isoprene biosynthesis</keyword>
<evidence type="ECO:0000259" key="11">
    <source>
        <dbReference type="Pfam" id="PF08544"/>
    </source>
</evidence>
<dbReference type="PANTHER" id="PTHR43527">
    <property type="entry name" value="4-DIPHOSPHOCYTIDYL-2-C-METHYL-D-ERYTHRITOL KINASE, CHLOROPLASTIC"/>
    <property type="match status" value="1"/>
</dbReference>
<dbReference type="GO" id="GO:0050515">
    <property type="term" value="F:4-(cytidine 5'-diphospho)-2-C-methyl-D-erythritol kinase activity"/>
    <property type="evidence" value="ECO:0007669"/>
    <property type="project" value="UniProtKB-UniRule"/>
</dbReference>
<dbReference type="AlphaFoldDB" id="A0A926IFJ4"/>
<reference evidence="12" key="1">
    <citation type="submission" date="2020-08" db="EMBL/GenBank/DDBJ databases">
        <title>Genome public.</title>
        <authorList>
            <person name="Liu C."/>
            <person name="Sun Q."/>
        </authorList>
    </citation>
    <scope>NUCLEOTIDE SEQUENCE</scope>
    <source>
        <strain evidence="12">BX21</strain>
    </source>
</reference>
<evidence type="ECO:0000256" key="3">
    <source>
        <dbReference type="ARBA" id="ARBA00017473"/>
    </source>
</evidence>
<evidence type="ECO:0000313" key="13">
    <source>
        <dbReference type="Proteomes" id="UP000601171"/>
    </source>
</evidence>
<evidence type="ECO:0000256" key="6">
    <source>
        <dbReference type="ARBA" id="ARBA00022777"/>
    </source>
</evidence>
<dbReference type="NCBIfam" id="TIGR00154">
    <property type="entry name" value="ispE"/>
    <property type="match status" value="1"/>
</dbReference>
<keyword evidence="5 9" id="KW-0547">Nucleotide-binding</keyword>
<keyword evidence="4 9" id="KW-0808">Transferase</keyword>
<proteinExistence type="inferred from homology"/>
<dbReference type="RefSeq" id="WP_262430022.1">
    <property type="nucleotide sequence ID" value="NZ_JACRTG010000023.1"/>
</dbReference>
<dbReference type="GO" id="GO:0005524">
    <property type="term" value="F:ATP binding"/>
    <property type="evidence" value="ECO:0007669"/>
    <property type="project" value="UniProtKB-UniRule"/>
</dbReference>
<dbReference type="Gene3D" id="3.30.70.890">
    <property type="entry name" value="GHMP kinase, C-terminal domain"/>
    <property type="match status" value="1"/>
</dbReference>
<dbReference type="InterPro" id="IPR020568">
    <property type="entry name" value="Ribosomal_Su5_D2-typ_SF"/>
</dbReference>
<dbReference type="PIRSF" id="PIRSF010376">
    <property type="entry name" value="IspE"/>
    <property type="match status" value="1"/>
</dbReference>
<protein>
    <recommendedName>
        <fullName evidence="3 9">4-diphosphocytidyl-2-C-methyl-D-erythritol kinase</fullName>
        <shortName evidence="9">CMK</shortName>
        <ecNumber evidence="2 9">2.7.1.148</ecNumber>
    </recommendedName>
    <alternativeName>
        <fullName evidence="8 9">4-(cytidine-5'-diphospho)-2-C-methyl-D-erythritol kinase</fullName>
    </alternativeName>
</protein>
<evidence type="ECO:0000313" key="12">
    <source>
        <dbReference type="EMBL" id="MBC8588567.1"/>
    </source>
</evidence>
<dbReference type="InterPro" id="IPR013750">
    <property type="entry name" value="GHMP_kinase_C_dom"/>
</dbReference>
<dbReference type="SUPFAM" id="SSF55060">
    <property type="entry name" value="GHMP Kinase, C-terminal domain"/>
    <property type="match status" value="1"/>
</dbReference>
<evidence type="ECO:0000256" key="2">
    <source>
        <dbReference type="ARBA" id="ARBA00012052"/>
    </source>
</evidence>
<evidence type="ECO:0000256" key="7">
    <source>
        <dbReference type="ARBA" id="ARBA00022840"/>
    </source>
</evidence>
<dbReference type="SUPFAM" id="SSF54211">
    <property type="entry name" value="Ribosomal protein S5 domain 2-like"/>
    <property type="match status" value="1"/>
</dbReference>
<comment type="function">
    <text evidence="9">Catalyzes the phosphorylation of the position 2 hydroxy group of 4-diphosphocytidyl-2C-methyl-D-erythritol.</text>
</comment>
<comment type="pathway">
    <text evidence="9">Isoprenoid biosynthesis; isopentenyl diphosphate biosynthesis via DXP pathway; isopentenyl diphosphate from 1-deoxy-D-xylulose 5-phosphate: step 3/6.</text>
</comment>
<keyword evidence="13" id="KW-1185">Reference proteome</keyword>
<dbReference type="GO" id="GO:0016114">
    <property type="term" value="P:terpenoid biosynthetic process"/>
    <property type="evidence" value="ECO:0007669"/>
    <property type="project" value="UniProtKB-UniRule"/>
</dbReference>
<dbReference type="Proteomes" id="UP000601171">
    <property type="component" value="Unassembled WGS sequence"/>
</dbReference>
<organism evidence="12 13">
    <name type="scientific">Paratissierella segnis</name>
    <dbReference type="NCBI Taxonomy" id="2763679"/>
    <lineage>
        <taxon>Bacteria</taxon>
        <taxon>Bacillati</taxon>
        <taxon>Bacillota</taxon>
        <taxon>Tissierellia</taxon>
        <taxon>Tissierellales</taxon>
        <taxon>Tissierellaceae</taxon>
        <taxon>Paratissierella</taxon>
    </lineage>
</organism>
<comment type="caution">
    <text evidence="12">The sequence shown here is derived from an EMBL/GenBank/DDBJ whole genome shotgun (WGS) entry which is preliminary data.</text>
</comment>